<dbReference type="EMBL" id="LWAJ01000260">
    <property type="protein sequence ID" value="KZL48230.1"/>
    <property type="molecule type" value="Genomic_DNA"/>
</dbReference>
<dbReference type="Proteomes" id="UP000076555">
    <property type="component" value="Unassembled WGS sequence"/>
</dbReference>
<evidence type="ECO:0000313" key="1">
    <source>
        <dbReference type="EMBL" id="KZL48230.1"/>
    </source>
</evidence>
<evidence type="ECO:0000313" key="2">
    <source>
        <dbReference type="Proteomes" id="UP000076555"/>
    </source>
</evidence>
<keyword evidence="1" id="KW-0808">Transferase</keyword>
<dbReference type="AlphaFoldDB" id="A0A166ID13"/>
<proteinExistence type="predicted"/>
<dbReference type="GO" id="GO:0016301">
    <property type="term" value="F:kinase activity"/>
    <property type="evidence" value="ECO:0007669"/>
    <property type="project" value="UniProtKB-KW"/>
</dbReference>
<name>A0A166ID13_NODSP</name>
<comment type="caution">
    <text evidence="1">The sequence shown here is derived from an EMBL/GenBank/DDBJ whole genome shotgun (WGS) entry which is preliminary data.</text>
</comment>
<gene>
    <name evidence="1" type="ORF">A2T98_19070</name>
</gene>
<keyword evidence="1" id="KW-0418">Kinase</keyword>
<sequence>MFSLSEKLLTNEFVARVTENLSNSHGTADVVQIGVGLLTVQILDLGFRILELVFFRFEQGCYAYSQI</sequence>
<accession>A0A166ID13</accession>
<reference evidence="1 2" key="1">
    <citation type="submission" date="2016-04" db="EMBL/GenBank/DDBJ databases">
        <title>Draft Genome Assembly of the Bloom-forming Cyanobacterium Nodularia spumigena Strain CENA596 in Shrimp Production Ponds.</title>
        <authorList>
            <person name="Popin R.V."/>
            <person name="Rigonato J."/>
            <person name="Abreu V.A."/>
            <person name="Andreote A.P."/>
            <person name="Silveira S.B."/>
            <person name="Odebrecht C."/>
            <person name="Fiore M.F."/>
        </authorList>
    </citation>
    <scope>NUCLEOTIDE SEQUENCE [LARGE SCALE GENOMIC DNA]</scope>
    <source>
        <strain evidence="1 2">CENA596</strain>
    </source>
</reference>
<organism evidence="1 2">
    <name type="scientific">Nodularia spumigena CENA596</name>
    <dbReference type="NCBI Taxonomy" id="1819295"/>
    <lineage>
        <taxon>Bacteria</taxon>
        <taxon>Bacillati</taxon>
        <taxon>Cyanobacteriota</taxon>
        <taxon>Cyanophyceae</taxon>
        <taxon>Nostocales</taxon>
        <taxon>Nodulariaceae</taxon>
        <taxon>Nodularia</taxon>
    </lineage>
</organism>
<protein>
    <submittedName>
        <fullName evidence="1">Guanylate kinase</fullName>
    </submittedName>
</protein>